<dbReference type="InterPro" id="IPR050090">
    <property type="entry name" value="Tyrosine_recombinase_XerCD"/>
</dbReference>
<dbReference type="SUPFAM" id="SSF56349">
    <property type="entry name" value="DNA breaking-rejoining enzymes"/>
    <property type="match status" value="1"/>
</dbReference>
<accession>A0A382RRW6</accession>
<dbReference type="PANTHER" id="PTHR30349:SF64">
    <property type="entry name" value="PROPHAGE INTEGRASE INTD-RELATED"/>
    <property type="match status" value="1"/>
</dbReference>
<feature type="domain" description="Tyr recombinase" evidence="4">
    <location>
        <begin position="136"/>
        <end position="258"/>
    </location>
</feature>
<evidence type="ECO:0000256" key="2">
    <source>
        <dbReference type="ARBA" id="ARBA00023125"/>
    </source>
</evidence>
<reference evidence="6" key="1">
    <citation type="submission" date="2018-05" db="EMBL/GenBank/DDBJ databases">
        <authorList>
            <person name="Lanie J.A."/>
            <person name="Ng W.-L."/>
            <person name="Kazmierczak K.M."/>
            <person name="Andrzejewski T.M."/>
            <person name="Davidsen T.M."/>
            <person name="Wayne K.J."/>
            <person name="Tettelin H."/>
            <person name="Glass J.I."/>
            <person name="Rusch D."/>
            <person name="Podicherti R."/>
            <person name="Tsui H.-C.T."/>
            <person name="Winkler M.E."/>
        </authorList>
    </citation>
    <scope>NUCLEOTIDE SEQUENCE</scope>
</reference>
<evidence type="ECO:0000256" key="3">
    <source>
        <dbReference type="ARBA" id="ARBA00023172"/>
    </source>
</evidence>
<evidence type="ECO:0008006" key="7">
    <source>
        <dbReference type="Google" id="ProtNLM"/>
    </source>
</evidence>
<evidence type="ECO:0000259" key="4">
    <source>
        <dbReference type="PROSITE" id="PS51898"/>
    </source>
</evidence>
<dbReference type="InterPro" id="IPR002104">
    <property type="entry name" value="Integrase_catalytic"/>
</dbReference>
<feature type="non-terminal residue" evidence="6">
    <location>
        <position position="258"/>
    </location>
</feature>
<keyword evidence="2" id="KW-0238">DNA-binding</keyword>
<dbReference type="GO" id="GO:0003677">
    <property type="term" value="F:DNA binding"/>
    <property type="evidence" value="ECO:0007669"/>
    <property type="project" value="UniProtKB-KW"/>
</dbReference>
<protein>
    <recommendedName>
        <fullName evidence="7">Tyr recombinase domain-containing protein</fullName>
    </recommendedName>
</protein>
<organism evidence="6">
    <name type="scientific">marine metagenome</name>
    <dbReference type="NCBI Taxonomy" id="408172"/>
    <lineage>
        <taxon>unclassified sequences</taxon>
        <taxon>metagenomes</taxon>
        <taxon>ecological metagenomes</taxon>
    </lineage>
</organism>
<sequence>MAAENRLRQIQTAKAEGRTIRKNKNALITLGNLRDWYLDLSEVKLRRSFSSINKCLRICVAGIGDIPVSQLTQSRLELFRKKRLTEISVRKGRPVQPSTVNRDVANLRAMLNKAVDHSKIDTNLIGRIKHLEENNVRERVLTHEEFEKLYQSCPASLKGLVLIAYYLPMRQAEILNLTWQEIDLKMGFIRLGGDRTKNKTGRVIPLHHPRIIEFLQSCPRPIHGGYVFGENRRFNRKAYNKAVKAAGIVDFNFHDLRH</sequence>
<dbReference type="PANTHER" id="PTHR30349">
    <property type="entry name" value="PHAGE INTEGRASE-RELATED"/>
    <property type="match status" value="1"/>
</dbReference>
<dbReference type="Pfam" id="PF00589">
    <property type="entry name" value="Phage_integrase"/>
    <property type="match status" value="1"/>
</dbReference>
<dbReference type="Gene3D" id="1.10.150.130">
    <property type="match status" value="1"/>
</dbReference>
<proteinExistence type="inferred from homology"/>
<dbReference type="Gene3D" id="1.10.443.10">
    <property type="entry name" value="Intergrase catalytic core"/>
    <property type="match status" value="1"/>
</dbReference>
<dbReference type="InterPro" id="IPR044068">
    <property type="entry name" value="CB"/>
</dbReference>
<dbReference type="InterPro" id="IPR013762">
    <property type="entry name" value="Integrase-like_cat_sf"/>
</dbReference>
<gene>
    <name evidence="6" type="ORF">METZ01_LOCUS353240</name>
</gene>
<keyword evidence="3" id="KW-0233">DNA recombination</keyword>
<dbReference type="GO" id="GO:0015074">
    <property type="term" value="P:DNA integration"/>
    <property type="evidence" value="ECO:0007669"/>
    <property type="project" value="InterPro"/>
</dbReference>
<evidence type="ECO:0000256" key="1">
    <source>
        <dbReference type="ARBA" id="ARBA00008857"/>
    </source>
</evidence>
<dbReference type="InterPro" id="IPR011010">
    <property type="entry name" value="DNA_brk_join_enz"/>
</dbReference>
<dbReference type="PROSITE" id="PS51900">
    <property type="entry name" value="CB"/>
    <property type="match status" value="1"/>
</dbReference>
<evidence type="ECO:0000259" key="5">
    <source>
        <dbReference type="PROSITE" id="PS51900"/>
    </source>
</evidence>
<dbReference type="InterPro" id="IPR010998">
    <property type="entry name" value="Integrase_recombinase_N"/>
</dbReference>
<comment type="similarity">
    <text evidence="1">Belongs to the 'phage' integrase family.</text>
</comment>
<dbReference type="AlphaFoldDB" id="A0A382RRW6"/>
<feature type="domain" description="Core-binding (CB)" evidence="5">
    <location>
        <begin position="28"/>
        <end position="115"/>
    </location>
</feature>
<dbReference type="EMBL" id="UINC01123723">
    <property type="protein sequence ID" value="SVD00386.1"/>
    <property type="molecule type" value="Genomic_DNA"/>
</dbReference>
<dbReference type="GO" id="GO:0006310">
    <property type="term" value="P:DNA recombination"/>
    <property type="evidence" value="ECO:0007669"/>
    <property type="project" value="UniProtKB-KW"/>
</dbReference>
<name>A0A382RRW6_9ZZZZ</name>
<evidence type="ECO:0000313" key="6">
    <source>
        <dbReference type="EMBL" id="SVD00386.1"/>
    </source>
</evidence>
<dbReference type="CDD" id="cd00796">
    <property type="entry name" value="INT_Rci_Hp1_C"/>
    <property type="match status" value="1"/>
</dbReference>
<dbReference type="PROSITE" id="PS51898">
    <property type="entry name" value="TYR_RECOMBINASE"/>
    <property type="match status" value="1"/>
</dbReference>